<evidence type="ECO:0000256" key="1">
    <source>
        <dbReference type="SAM" id="MobiDB-lite"/>
    </source>
</evidence>
<proteinExistence type="predicted"/>
<feature type="compositionally biased region" description="Polar residues" evidence="1">
    <location>
        <begin position="172"/>
        <end position="184"/>
    </location>
</feature>
<dbReference type="Proteomes" id="UP000091918">
    <property type="component" value="Unassembled WGS sequence"/>
</dbReference>
<dbReference type="AlphaFoldDB" id="A0A1B7P4F2"/>
<evidence type="ECO:0000259" key="2">
    <source>
        <dbReference type="Pfam" id="PF25597"/>
    </source>
</evidence>
<evidence type="ECO:0000313" key="4">
    <source>
        <dbReference type="Proteomes" id="UP000091918"/>
    </source>
</evidence>
<dbReference type="OrthoDB" id="2663223at2759"/>
<name>A0A1B7P4F2_9EURO</name>
<accession>A0A1B7P4F2</accession>
<dbReference type="EMBL" id="LGUA01000122">
    <property type="protein sequence ID" value="OAX83921.1"/>
    <property type="molecule type" value="Genomic_DNA"/>
</dbReference>
<protein>
    <recommendedName>
        <fullName evidence="2">Retroviral polymerase SH3-like domain-containing protein</fullName>
    </recommendedName>
</protein>
<organism evidence="3 4">
    <name type="scientific">Emergomyces africanus</name>
    <dbReference type="NCBI Taxonomy" id="1955775"/>
    <lineage>
        <taxon>Eukaryota</taxon>
        <taxon>Fungi</taxon>
        <taxon>Dikarya</taxon>
        <taxon>Ascomycota</taxon>
        <taxon>Pezizomycotina</taxon>
        <taxon>Eurotiomycetes</taxon>
        <taxon>Eurotiomycetidae</taxon>
        <taxon>Onygenales</taxon>
        <taxon>Ajellomycetaceae</taxon>
        <taxon>Emergomyces</taxon>
    </lineage>
</organism>
<gene>
    <name evidence="3" type="ORF">ACJ72_01712</name>
</gene>
<dbReference type="Pfam" id="PF25597">
    <property type="entry name" value="SH3_retrovirus"/>
    <property type="match status" value="1"/>
</dbReference>
<dbReference type="InterPro" id="IPR057670">
    <property type="entry name" value="SH3_retrovirus"/>
</dbReference>
<feature type="region of interest" description="Disordered" evidence="1">
    <location>
        <begin position="119"/>
        <end position="184"/>
    </location>
</feature>
<evidence type="ECO:0000313" key="3">
    <source>
        <dbReference type="EMBL" id="OAX83921.1"/>
    </source>
</evidence>
<keyword evidence="4" id="KW-1185">Reference proteome</keyword>
<comment type="caution">
    <text evidence="3">The sequence shown here is derived from an EMBL/GenBank/DDBJ whole genome shotgun (WGS) entry which is preliminary data.</text>
</comment>
<reference evidence="3 4" key="1">
    <citation type="submission" date="2015-07" db="EMBL/GenBank/DDBJ databases">
        <title>Emmonsia species relationships and genome sequence.</title>
        <authorList>
            <person name="Cuomo C.A."/>
            <person name="Schwartz I.S."/>
            <person name="Kenyon C."/>
            <person name="de Hoog G.S."/>
            <person name="Govender N.P."/>
            <person name="Botha A."/>
            <person name="Moreno L."/>
            <person name="de Vries M."/>
            <person name="Munoz J.F."/>
            <person name="Stielow J.B."/>
        </authorList>
    </citation>
    <scope>NUCLEOTIDE SEQUENCE [LARGE SCALE GENOMIC DNA]</scope>
    <source>
        <strain evidence="3 4">CBS 136260</strain>
    </source>
</reference>
<dbReference type="STRING" id="1658172.A0A1B7P4F2"/>
<sequence>MGAGTYAKTPDEIRKRSRKLDPRAHIGYLVGYDSAKVLIYRILLVWIPHLERMIRTRDVVFGGNKKLNPDDSHMEKRLKNWVTQEEEIEFLNIPVISEPDVSVSEALNQLDDEHVSIADEINQRPKKKGGDNEPLPRPETTPEPKVNKFAAESKANMDVGLNISTHPHMGPSNRSNTTPRAADM</sequence>
<feature type="compositionally biased region" description="Basic and acidic residues" evidence="1">
    <location>
        <begin position="119"/>
        <end position="146"/>
    </location>
</feature>
<feature type="domain" description="Retroviral polymerase SH3-like" evidence="2">
    <location>
        <begin position="6"/>
        <end position="68"/>
    </location>
</feature>